<protein>
    <submittedName>
        <fullName evidence="1">Uncharacterized protein</fullName>
    </submittedName>
</protein>
<accession>A0A0F9GHP4</accession>
<organism evidence="1">
    <name type="scientific">marine sediment metagenome</name>
    <dbReference type="NCBI Taxonomy" id="412755"/>
    <lineage>
        <taxon>unclassified sequences</taxon>
        <taxon>metagenomes</taxon>
        <taxon>ecological metagenomes</taxon>
    </lineage>
</organism>
<comment type="caution">
    <text evidence="1">The sequence shown here is derived from an EMBL/GenBank/DDBJ whole genome shotgun (WGS) entry which is preliminary data.</text>
</comment>
<dbReference type="EMBL" id="LAZR01020109">
    <property type="protein sequence ID" value="KKL90086.1"/>
    <property type="molecule type" value="Genomic_DNA"/>
</dbReference>
<evidence type="ECO:0000313" key="1">
    <source>
        <dbReference type="EMBL" id="KKL90086.1"/>
    </source>
</evidence>
<gene>
    <name evidence="1" type="ORF">LCGC14_1908240</name>
</gene>
<sequence length="172" mass="19418">LKVFTHIQHFRCQKIYRRYSTHEIYWQGQKSGKGLCRRLLKAFGGIKLGIIGRSYSAGVFVIELMENTKAPPFIGVELESGENDSPSTVTQFVYDEIMTWRMFLAVTNLSGVGQSQKSALGYLDDIRDKLKGHRLDSSVSHLRYLGHAKDEFIAELGASVYVCRASCRGVHQ</sequence>
<reference evidence="1" key="1">
    <citation type="journal article" date="2015" name="Nature">
        <title>Complex archaea that bridge the gap between prokaryotes and eukaryotes.</title>
        <authorList>
            <person name="Spang A."/>
            <person name="Saw J.H."/>
            <person name="Jorgensen S.L."/>
            <person name="Zaremba-Niedzwiedzka K."/>
            <person name="Martijn J."/>
            <person name="Lind A.E."/>
            <person name="van Eijk R."/>
            <person name="Schleper C."/>
            <person name="Guy L."/>
            <person name="Ettema T.J."/>
        </authorList>
    </citation>
    <scope>NUCLEOTIDE SEQUENCE</scope>
</reference>
<feature type="non-terminal residue" evidence="1">
    <location>
        <position position="1"/>
    </location>
</feature>
<proteinExistence type="predicted"/>
<dbReference type="AlphaFoldDB" id="A0A0F9GHP4"/>
<name>A0A0F9GHP4_9ZZZZ</name>